<keyword evidence="1" id="KW-0472">Membrane</keyword>
<organism evidence="2 3">
    <name type="scientific">Desulfamplus magnetovallimortis</name>
    <dbReference type="NCBI Taxonomy" id="1246637"/>
    <lineage>
        <taxon>Bacteria</taxon>
        <taxon>Pseudomonadati</taxon>
        <taxon>Thermodesulfobacteriota</taxon>
        <taxon>Desulfobacteria</taxon>
        <taxon>Desulfobacterales</taxon>
        <taxon>Desulfobacteraceae</taxon>
        <taxon>Desulfamplus</taxon>
    </lineage>
</organism>
<dbReference type="PROSITE" id="PS51257">
    <property type="entry name" value="PROKAR_LIPOPROTEIN"/>
    <property type="match status" value="1"/>
</dbReference>
<dbReference type="AlphaFoldDB" id="A0A1W1HE45"/>
<evidence type="ECO:0000256" key="1">
    <source>
        <dbReference type="SAM" id="Phobius"/>
    </source>
</evidence>
<accession>A0A1W1HE45</accession>
<proteinExistence type="predicted"/>
<dbReference type="Proteomes" id="UP000191931">
    <property type="component" value="Unassembled WGS sequence"/>
</dbReference>
<evidence type="ECO:0000313" key="3">
    <source>
        <dbReference type="Proteomes" id="UP000191931"/>
    </source>
</evidence>
<sequence length="173" mass="19260">MKKIMFITTFLGIMFFTTLACYASLVFNTDKHIEYTGTLISYEDNPAILLFEVNNSYGVDFSIEVGNSSQYRIVWIFNDNEYLSPGTATWSTHLDTGSYEFTFYGNGVEGNGVEYKYNASSTGEILQTSTEILQTSTRKTPTPTPLPGALVFMGTGIVGVFIVRKNTKDSLLK</sequence>
<dbReference type="STRING" id="1246637.MTBBW1_2360028"/>
<dbReference type="RefSeq" id="WP_080808964.1">
    <property type="nucleotide sequence ID" value="NZ_LT828563.1"/>
</dbReference>
<protein>
    <submittedName>
        <fullName evidence="2">Uncharacterized protein</fullName>
    </submittedName>
</protein>
<reference evidence="2 3" key="1">
    <citation type="submission" date="2017-03" db="EMBL/GenBank/DDBJ databases">
        <authorList>
            <person name="Afonso C.L."/>
            <person name="Miller P.J."/>
            <person name="Scott M.A."/>
            <person name="Spackman E."/>
            <person name="Goraichik I."/>
            <person name="Dimitrov K.M."/>
            <person name="Suarez D.L."/>
            <person name="Swayne D.E."/>
        </authorList>
    </citation>
    <scope>NUCLEOTIDE SEQUENCE [LARGE SCALE GENOMIC DNA]</scope>
    <source>
        <strain evidence="2">PRJEB14757</strain>
    </source>
</reference>
<feature type="transmembrane region" description="Helical" evidence="1">
    <location>
        <begin position="146"/>
        <end position="163"/>
    </location>
</feature>
<dbReference type="EMBL" id="FWEV01000153">
    <property type="protein sequence ID" value="SLM30645.1"/>
    <property type="molecule type" value="Genomic_DNA"/>
</dbReference>
<keyword evidence="1" id="KW-1133">Transmembrane helix</keyword>
<evidence type="ECO:0000313" key="2">
    <source>
        <dbReference type="EMBL" id="SLM30645.1"/>
    </source>
</evidence>
<keyword evidence="1" id="KW-0812">Transmembrane</keyword>
<keyword evidence="3" id="KW-1185">Reference proteome</keyword>
<gene>
    <name evidence="2" type="ORF">MTBBW1_2360028</name>
</gene>
<name>A0A1W1HE45_9BACT</name>